<sequence>MTAVSPYTAIMKLPNRSWGLGLALLSLLAGQELCTASVHRTLHGEQGAITLKDGGMKSTDGKVYFSVQPYGLGIVNAQLSVLKGLEAAKRHGYTFVVPPMIQWWAEKDPSYLLILPFSHFYDQQHFQSFADDYGVEIVWELPPSRHAACMLQTQLSDKSPQAVNKATHKAWASEYGVICLGGSSTFFTIDGADEPQFWPPDGLRQALKPSEVYEREVDGMLEEVEMQFGTREFVGVHARVEGDWEQQCRAAQNRTDPSTMLFNNKHQCWVDEGSIAETLERKLKVKPGSLLFVQTTAPLKKLPRLCSKFRCFTRDSVWTDRSDEIPHKQTSLVLSYLTSLLAEHATAMYGNIHSSYFGELAKRFAAANKPSHHLNADCPETGICS</sequence>
<proteinExistence type="predicted"/>
<organism evidence="2 3">
    <name type="scientific">Coccomyxa viridis</name>
    <dbReference type="NCBI Taxonomy" id="1274662"/>
    <lineage>
        <taxon>Eukaryota</taxon>
        <taxon>Viridiplantae</taxon>
        <taxon>Chlorophyta</taxon>
        <taxon>core chlorophytes</taxon>
        <taxon>Trebouxiophyceae</taxon>
        <taxon>Trebouxiophyceae incertae sedis</taxon>
        <taxon>Coccomyxaceae</taxon>
        <taxon>Coccomyxa</taxon>
    </lineage>
</organism>
<reference evidence="2 3" key="1">
    <citation type="submission" date="2024-06" db="EMBL/GenBank/DDBJ databases">
        <authorList>
            <person name="Kraege A."/>
            <person name="Thomma B."/>
        </authorList>
    </citation>
    <scope>NUCLEOTIDE SEQUENCE [LARGE SCALE GENOMIC DNA]</scope>
</reference>
<gene>
    <name evidence="2" type="primary">g11478</name>
    <name evidence="2" type="ORF">VP750_LOCUS10266</name>
</gene>
<evidence type="ECO:0000313" key="2">
    <source>
        <dbReference type="EMBL" id="CAL5228360.1"/>
    </source>
</evidence>
<protein>
    <submittedName>
        <fullName evidence="2">G11478 protein</fullName>
    </submittedName>
</protein>
<comment type="caution">
    <text evidence="2">The sequence shown here is derived from an EMBL/GenBank/DDBJ whole genome shotgun (WGS) entry which is preliminary data.</text>
</comment>
<keyword evidence="1" id="KW-0732">Signal</keyword>
<name>A0ABP1GAR3_9CHLO</name>
<evidence type="ECO:0000256" key="1">
    <source>
        <dbReference type="SAM" id="SignalP"/>
    </source>
</evidence>
<keyword evidence="3" id="KW-1185">Reference proteome</keyword>
<accession>A0ABP1GAR3</accession>
<dbReference type="EMBL" id="CAXHTA020000018">
    <property type="protein sequence ID" value="CAL5228360.1"/>
    <property type="molecule type" value="Genomic_DNA"/>
</dbReference>
<feature type="signal peptide" evidence="1">
    <location>
        <begin position="1"/>
        <end position="36"/>
    </location>
</feature>
<dbReference type="Proteomes" id="UP001497392">
    <property type="component" value="Unassembled WGS sequence"/>
</dbReference>
<feature type="chain" id="PRO_5045355440" evidence="1">
    <location>
        <begin position="37"/>
        <end position="385"/>
    </location>
</feature>
<dbReference type="Gene3D" id="3.40.50.11350">
    <property type="match status" value="1"/>
</dbReference>
<evidence type="ECO:0000313" key="3">
    <source>
        <dbReference type="Proteomes" id="UP001497392"/>
    </source>
</evidence>